<feature type="transmembrane region" description="Helical" evidence="6">
    <location>
        <begin position="382"/>
        <end position="400"/>
    </location>
</feature>
<keyword evidence="3 6" id="KW-0812">Transmembrane</keyword>
<evidence type="ECO:0000256" key="4">
    <source>
        <dbReference type="ARBA" id="ARBA00022989"/>
    </source>
</evidence>
<dbReference type="PANTHER" id="PTHR30250:SF11">
    <property type="entry name" value="O-ANTIGEN TRANSPORTER-RELATED"/>
    <property type="match status" value="1"/>
</dbReference>
<feature type="transmembrane region" description="Helical" evidence="6">
    <location>
        <begin position="167"/>
        <end position="188"/>
    </location>
</feature>
<evidence type="ECO:0000256" key="5">
    <source>
        <dbReference type="ARBA" id="ARBA00023136"/>
    </source>
</evidence>
<feature type="transmembrane region" description="Helical" evidence="6">
    <location>
        <begin position="116"/>
        <end position="134"/>
    </location>
</feature>
<feature type="transmembrane region" description="Helical" evidence="6">
    <location>
        <begin position="209"/>
        <end position="233"/>
    </location>
</feature>
<comment type="subcellular location">
    <subcellularLocation>
        <location evidence="1">Cell membrane</location>
        <topology evidence="1">Multi-pass membrane protein</topology>
    </subcellularLocation>
</comment>
<accession>A0A4R7Q7C1</accession>
<name>A0A4R7Q7C1_9FLAO</name>
<feature type="transmembrane region" description="Helical" evidence="6">
    <location>
        <begin position="357"/>
        <end position="376"/>
    </location>
</feature>
<dbReference type="PANTHER" id="PTHR30250">
    <property type="entry name" value="PST FAMILY PREDICTED COLANIC ACID TRANSPORTER"/>
    <property type="match status" value="1"/>
</dbReference>
<sequence>MSIKKNFIYNALLGLTNILVPIVTFPYVARVLGPDGIGITSFAISLSVTFIVLGSLGIPIYGIREIAKAKGNDQKLSKTFSELVSIHFIWSLIVILLFALWLFFSNTYTDETAIKYLSFLHILSSVGLINWFYQGIEKYKFISILNLISKILTIGLLFVLIKQPEDYWLYYFIIVLSNALSAIISVVYSVKHVKFTIVGLNFRKHLKPILILFSTQLAISIYVNMDVIMLKYFSVVAQVGYYAAAIKIVKILLVGITSLGVVLIPKIATYIQEKKPEEVKSLIEKSINFVVLLSFPTIAMVVLTSKNLIDLFAGNAFMEAAILVKLLAPLILIIGLTNIFALQILVPSNKEKDYMKAVLVALVINIVLNSMLIPILQSKGAVIATVVTELTGLILTFYYSRKLVRFSLNLKLILKYLLISLLFVPLSFLISMVFKQDVMFLITFLTSAIMLYGLVLLFLKDAFFMDHILKPLRNGTRNLLKL</sequence>
<feature type="transmembrane region" description="Helical" evidence="6">
    <location>
        <begin position="84"/>
        <end position="104"/>
    </location>
</feature>
<dbReference type="InterPro" id="IPR050833">
    <property type="entry name" value="Poly_Biosynth_Transport"/>
</dbReference>
<feature type="transmembrane region" description="Helical" evidence="6">
    <location>
        <begin position="239"/>
        <end position="265"/>
    </location>
</feature>
<protein>
    <submittedName>
        <fullName evidence="7">O-antigen/teichoic acid export membrane protein</fullName>
    </submittedName>
</protein>
<keyword evidence="2" id="KW-1003">Cell membrane</keyword>
<dbReference type="OrthoDB" id="9815702at2"/>
<proteinExistence type="predicted"/>
<dbReference type="RefSeq" id="WP_133756993.1">
    <property type="nucleotide sequence ID" value="NZ_SOBW01000007.1"/>
</dbReference>
<feature type="transmembrane region" description="Helical" evidence="6">
    <location>
        <begin position="7"/>
        <end position="29"/>
    </location>
</feature>
<keyword evidence="4 6" id="KW-1133">Transmembrane helix</keyword>
<feature type="transmembrane region" description="Helical" evidence="6">
    <location>
        <begin position="440"/>
        <end position="459"/>
    </location>
</feature>
<feature type="transmembrane region" description="Helical" evidence="6">
    <location>
        <begin position="286"/>
        <end position="303"/>
    </location>
</feature>
<dbReference type="AlphaFoldDB" id="A0A4R7Q7C1"/>
<feature type="transmembrane region" description="Helical" evidence="6">
    <location>
        <begin position="412"/>
        <end position="434"/>
    </location>
</feature>
<evidence type="ECO:0000313" key="7">
    <source>
        <dbReference type="EMBL" id="TDU43543.1"/>
    </source>
</evidence>
<evidence type="ECO:0000256" key="1">
    <source>
        <dbReference type="ARBA" id="ARBA00004651"/>
    </source>
</evidence>
<feature type="transmembrane region" description="Helical" evidence="6">
    <location>
        <begin position="141"/>
        <end position="161"/>
    </location>
</feature>
<keyword evidence="8" id="KW-1185">Reference proteome</keyword>
<feature type="transmembrane region" description="Helical" evidence="6">
    <location>
        <begin position="41"/>
        <end position="63"/>
    </location>
</feature>
<reference evidence="7 8" key="1">
    <citation type="submission" date="2019-03" db="EMBL/GenBank/DDBJ databases">
        <title>Genomic Encyclopedia of Archaeal and Bacterial Type Strains, Phase II (KMG-II): from individual species to whole genera.</title>
        <authorList>
            <person name="Goeker M."/>
        </authorList>
    </citation>
    <scope>NUCLEOTIDE SEQUENCE [LARGE SCALE GENOMIC DNA]</scope>
    <source>
        <strain evidence="7 8">DSM 28135</strain>
    </source>
</reference>
<dbReference type="Proteomes" id="UP000294689">
    <property type="component" value="Unassembled WGS sequence"/>
</dbReference>
<keyword evidence="5 6" id="KW-0472">Membrane</keyword>
<dbReference type="GO" id="GO:0005886">
    <property type="term" value="C:plasma membrane"/>
    <property type="evidence" value="ECO:0007669"/>
    <property type="project" value="UniProtKB-SubCell"/>
</dbReference>
<gene>
    <name evidence="7" type="ORF">BXY82_0957</name>
</gene>
<organism evidence="7 8">
    <name type="scientific">Gelidibacter sediminis</name>
    <dbReference type="NCBI Taxonomy" id="1608710"/>
    <lineage>
        <taxon>Bacteria</taxon>
        <taxon>Pseudomonadati</taxon>
        <taxon>Bacteroidota</taxon>
        <taxon>Flavobacteriia</taxon>
        <taxon>Flavobacteriales</taxon>
        <taxon>Flavobacteriaceae</taxon>
        <taxon>Gelidibacter</taxon>
    </lineage>
</organism>
<evidence type="ECO:0000256" key="6">
    <source>
        <dbReference type="SAM" id="Phobius"/>
    </source>
</evidence>
<feature type="transmembrane region" description="Helical" evidence="6">
    <location>
        <begin position="323"/>
        <end position="345"/>
    </location>
</feature>
<comment type="caution">
    <text evidence="7">The sequence shown here is derived from an EMBL/GenBank/DDBJ whole genome shotgun (WGS) entry which is preliminary data.</text>
</comment>
<dbReference type="CDD" id="cd13128">
    <property type="entry name" value="MATE_Wzx_like"/>
    <property type="match status" value="1"/>
</dbReference>
<evidence type="ECO:0000256" key="3">
    <source>
        <dbReference type="ARBA" id="ARBA00022692"/>
    </source>
</evidence>
<evidence type="ECO:0000313" key="8">
    <source>
        <dbReference type="Proteomes" id="UP000294689"/>
    </source>
</evidence>
<dbReference type="InterPro" id="IPR002797">
    <property type="entry name" value="Polysacc_synth"/>
</dbReference>
<dbReference type="Pfam" id="PF01943">
    <property type="entry name" value="Polysacc_synt"/>
    <property type="match status" value="1"/>
</dbReference>
<evidence type="ECO:0000256" key="2">
    <source>
        <dbReference type="ARBA" id="ARBA00022475"/>
    </source>
</evidence>
<dbReference type="EMBL" id="SOBW01000007">
    <property type="protein sequence ID" value="TDU43543.1"/>
    <property type="molecule type" value="Genomic_DNA"/>
</dbReference>